<dbReference type="GO" id="GO:0005886">
    <property type="term" value="C:plasma membrane"/>
    <property type="evidence" value="ECO:0007669"/>
    <property type="project" value="UniProtKB-SubCell"/>
</dbReference>
<gene>
    <name evidence="8" type="ORF">N864_03265</name>
</gene>
<comment type="subcellular location">
    <subcellularLocation>
        <location evidence="1">Cell membrane</location>
        <topology evidence="1">Multi-pass membrane protein</topology>
    </subcellularLocation>
</comment>
<keyword evidence="3 6" id="KW-0812">Transmembrane</keyword>
<evidence type="ECO:0000256" key="2">
    <source>
        <dbReference type="ARBA" id="ARBA00022475"/>
    </source>
</evidence>
<evidence type="ECO:0000259" key="7">
    <source>
        <dbReference type="Pfam" id="PF00482"/>
    </source>
</evidence>
<evidence type="ECO:0000256" key="3">
    <source>
        <dbReference type="ARBA" id="ARBA00022692"/>
    </source>
</evidence>
<dbReference type="InterPro" id="IPR018076">
    <property type="entry name" value="T2SS_GspF_dom"/>
</dbReference>
<evidence type="ECO:0000256" key="1">
    <source>
        <dbReference type="ARBA" id="ARBA00004651"/>
    </source>
</evidence>
<feature type="domain" description="Type II secretion system protein GspF" evidence="7">
    <location>
        <begin position="7"/>
        <end position="122"/>
    </location>
</feature>
<keyword evidence="4 6" id="KW-1133">Transmembrane helix</keyword>
<keyword evidence="5 6" id="KW-0472">Membrane</keyword>
<evidence type="ECO:0000256" key="5">
    <source>
        <dbReference type="ARBA" id="ARBA00023136"/>
    </source>
</evidence>
<evidence type="ECO:0000313" key="9">
    <source>
        <dbReference type="Proteomes" id="UP000019494"/>
    </source>
</evidence>
<keyword evidence="9" id="KW-1185">Reference proteome</keyword>
<dbReference type="RefSeq" id="WP_051518060.1">
    <property type="nucleotide sequence ID" value="NZ_AWQS01000007.1"/>
</dbReference>
<dbReference type="AlphaFoldDB" id="W9GUS3"/>
<dbReference type="OrthoDB" id="4868453at2"/>
<feature type="transmembrane region" description="Helical" evidence="6">
    <location>
        <begin position="115"/>
        <end position="137"/>
    </location>
</feature>
<dbReference type="PATRIC" id="fig|584657.3.peg.363"/>
<organism evidence="8 9">
    <name type="scientific">Intrasporangium chromatireducens Q5-1</name>
    <dbReference type="NCBI Taxonomy" id="584657"/>
    <lineage>
        <taxon>Bacteria</taxon>
        <taxon>Bacillati</taxon>
        <taxon>Actinomycetota</taxon>
        <taxon>Actinomycetes</taxon>
        <taxon>Micrococcales</taxon>
        <taxon>Intrasporangiaceae</taxon>
        <taxon>Intrasporangium</taxon>
    </lineage>
</organism>
<name>W9GUS3_9MICO</name>
<dbReference type="PANTHER" id="PTHR35007:SF3">
    <property type="entry name" value="POSSIBLE CONSERVED ALANINE RICH MEMBRANE PROTEIN"/>
    <property type="match status" value="1"/>
</dbReference>
<evidence type="ECO:0000313" key="8">
    <source>
        <dbReference type="EMBL" id="EWT07619.1"/>
    </source>
</evidence>
<sequence>MSGTLVLLALAYRSGLPTVGVLEAVAAQSPEAVARDLRQVAAAVHWGASEEEAWASVGEPWEPAGRAIALAQLAGLAPGSLLLKAADDVTADRMERIDVAAAKVGVRLVAPLGLVLLPAFCLTTVVPLVVALARALLAGA</sequence>
<proteinExistence type="predicted"/>
<evidence type="ECO:0000256" key="4">
    <source>
        <dbReference type="ARBA" id="ARBA00022989"/>
    </source>
</evidence>
<evidence type="ECO:0000256" key="6">
    <source>
        <dbReference type="SAM" id="Phobius"/>
    </source>
</evidence>
<accession>W9GUS3</accession>
<dbReference type="Proteomes" id="UP000019494">
    <property type="component" value="Unassembled WGS sequence"/>
</dbReference>
<reference evidence="9" key="1">
    <citation type="submission" date="2013-08" db="EMBL/GenBank/DDBJ databases">
        <title>Intrasporangium oryzae NRRL B-24470.</title>
        <authorList>
            <person name="Liu H."/>
            <person name="Wang G."/>
        </authorList>
    </citation>
    <scope>NUCLEOTIDE SEQUENCE [LARGE SCALE GENOMIC DNA]</scope>
    <source>
        <strain evidence="9">Q5-1</strain>
    </source>
</reference>
<comment type="caution">
    <text evidence="8">The sequence shown here is derived from an EMBL/GenBank/DDBJ whole genome shotgun (WGS) entry which is preliminary data.</text>
</comment>
<dbReference type="PANTHER" id="PTHR35007">
    <property type="entry name" value="INTEGRAL MEMBRANE PROTEIN-RELATED"/>
    <property type="match status" value="1"/>
</dbReference>
<dbReference type="Pfam" id="PF00482">
    <property type="entry name" value="T2SSF"/>
    <property type="match status" value="1"/>
</dbReference>
<keyword evidence="2" id="KW-1003">Cell membrane</keyword>
<dbReference type="EMBL" id="AWQS01000007">
    <property type="protein sequence ID" value="EWT07619.1"/>
    <property type="molecule type" value="Genomic_DNA"/>
</dbReference>
<protein>
    <submittedName>
        <fullName evidence="8">Secretion system protein</fullName>
    </submittedName>
</protein>